<gene>
    <name evidence="4" type="ORF">SAMN05421772_11523</name>
</gene>
<proteinExistence type="inferred from homology"/>
<name>A0AA46A705_9RHOB</name>
<evidence type="ECO:0000256" key="2">
    <source>
        <dbReference type="RuleBase" id="RU004328"/>
    </source>
</evidence>
<dbReference type="Proteomes" id="UP000186216">
    <property type="component" value="Unassembled WGS sequence"/>
</dbReference>
<comment type="similarity">
    <text evidence="1 2">Belongs to the RNase T2 family.</text>
</comment>
<organism evidence="4 5">
    <name type="scientific">Paracoccus saliphilus</name>
    <dbReference type="NCBI Taxonomy" id="405559"/>
    <lineage>
        <taxon>Bacteria</taxon>
        <taxon>Pseudomonadati</taxon>
        <taxon>Pseudomonadota</taxon>
        <taxon>Alphaproteobacteria</taxon>
        <taxon>Rhodobacterales</taxon>
        <taxon>Paracoccaceae</taxon>
        <taxon>Paracoccus</taxon>
    </lineage>
</organism>
<dbReference type="PROSITE" id="PS00530">
    <property type="entry name" value="RNASE_T2_1"/>
    <property type="match status" value="1"/>
</dbReference>
<dbReference type="PANTHER" id="PTHR11240:SF22">
    <property type="entry name" value="RIBONUCLEASE T2"/>
    <property type="match status" value="1"/>
</dbReference>
<accession>A0AA46A705</accession>
<dbReference type="PROSITE" id="PS00531">
    <property type="entry name" value="RNASE_T2_2"/>
    <property type="match status" value="1"/>
</dbReference>
<dbReference type="PANTHER" id="PTHR11240">
    <property type="entry name" value="RIBONUCLEASE T2"/>
    <property type="match status" value="1"/>
</dbReference>
<dbReference type="Pfam" id="PF00445">
    <property type="entry name" value="Ribonuclease_T2"/>
    <property type="match status" value="1"/>
</dbReference>
<dbReference type="SUPFAM" id="SSF55895">
    <property type="entry name" value="Ribonuclease Rh-like"/>
    <property type="match status" value="1"/>
</dbReference>
<dbReference type="InterPro" id="IPR018188">
    <property type="entry name" value="RNase_T2_His_AS_1"/>
</dbReference>
<dbReference type="Gene3D" id="3.90.730.10">
    <property type="entry name" value="Ribonuclease T2-like"/>
    <property type="match status" value="1"/>
</dbReference>
<dbReference type="GO" id="GO:0006401">
    <property type="term" value="P:RNA catabolic process"/>
    <property type="evidence" value="ECO:0007669"/>
    <property type="project" value="TreeGrafter"/>
</dbReference>
<feature type="chain" id="PRO_5041267510" evidence="3">
    <location>
        <begin position="34"/>
        <end position="225"/>
    </location>
</feature>
<keyword evidence="3" id="KW-0732">Signal</keyword>
<dbReference type="InterPro" id="IPR039378">
    <property type="entry name" value="RNase_T2_prok"/>
</dbReference>
<dbReference type="InterPro" id="IPR036430">
    <property type="entry name" value="RNase_T2-like_sf"/>
</dbReference>
<dbReference type="InterPro" id="IPR001568">
    <property type="entry name" value="RNase_T2-like"/>
</dbReference>
<dbReference type="CDD" id="cd01062">
    <property type="entry name" value="RNase_T2_prok"/>
    <property type="match status" value="1"/>
</dbReference>
<evidence type="ECO:0000256" key="1">
    <source>
        <dbReference type="ARBA" id="ARBA00007469"/>
    </source>
</evidence>
<comment type="caution">
    <text evidence="4">The sequence shown here is derived from an EMBL/GenBank/DDBJ whole genome shotgun (WGS) entry which is preliminary data.</text>
</comment>
<reference evidence="4 5" key="1">
    <citation type="submission" date="2017-01" db="EMBL/GenBank/DDBJ databases">
        <authorList>
            <person name="Varghese N."/>
            <person name="Submissions S."/>
        </authorList>
    </citation>
    <scope>NUCLEOTIDE SEQUENCE [LARGE SCALE GENOMIC DNA]</scope>
    <source>
        <strain evidence="4 5">DSM 18447</strain>
    </source>
</reference>
<protein>
    <submittedName>
        <fullName evidence="4">Ribonuclease T2</fullName>
    </submittedName>
</protein>
<dbReference type="GO" id="GO:0003723">
    <property type="term" value="F:RNA binding"/>
    <property type="evidence" value="ECO:0007669"/>
    <property type="project" value="InterPro"/>
</dbReference>
<dbReference type="GO" id="GO:0033897">
    <property type="term" value="F:ribonuclease T2 activity"/>
    <property type="evidence" value="ECO:0007669"/>
    <property type="project" value="InterPro"/>
</dbReference>
<dbReference type="AlphaFoldDB" id="A0AA46A705"/>
<evidence type="ECO:0000313" key="5">
    <source>
        <dbReference type="Proteomes" id="UP000186216"/>
    </source>
</evidence>
<dbReference type="EMBL" id="FTOU01000015">
    <property type="protein sequence ID" value="SIT06167.1"/>
    <property type="molecule type" value="Genomic_DNA"/>
</dbReference>
<sequence length="225" mass="25461">MGLDGGRCLASLAAMRYLFRAALIALLPFTAHAEDVAGEFDYYVLALSWSPTWCSLTGDERDAEQCDPERDTDFIVHGLWPQYEDGWPQDCRTQERDPSRRESATMADIMGSGGLAWYQWQKHGRCSGLSAHGYYDAIREAAKRAPIPEVFDDLDRDISLPPSVVEDAFIEANPELTRDGITVTCRDRSLQEVRICLTREFEPRDCATDAREDCSMPKILMEQVR</sequence>
<evidence type="ECO:0000313" key="4">
    <source>
        <dbReference type="EMBL" id="SIT06167.1"/>
    </source>
</evidence>
<feature type="signal peptide" evidence="3">
    <location>
        <begin position="1"/>
        <end position="33"/>
    </location>
</feature>
<evidence type="ECO:0000256" key="3">
    <source>
        <dbReference type="SAM" id="SignalP"/>
    </source>
</evidence>
<dbReference type="InterPro" id="IPR033130">
    <property type="entry name" value="RNase_T2_His_AS_2"/>
</dbReference>